<feature type="domain" description="DUF7345" evidence="3">
    <location>
        <begin position="55"/>
        <end position="162"/>
    </location>
</feature>
<reference evidence="4 5" key="1">
    <citation type="journal article" date="2019" name="Int. J. Syst. Evol. Microbiol.">
        <title>The Global Catalogue of Microorganisms (GCM) 10K type strain sequencing project: providing services to taxonomists for standard genome sequencing and annotation.</title>
        <authorList>
            <consortium name="The Broad Institute Genomics Platform"/>
            <consortium name="The Broad Institute Genome Sequencing Center for Infectious Disease"/>
            <person name="Wu L."/>
            <person name="Ma J."/>
        </authorList>
    </citation>
    <scope>NUCLEOTIDE SEQUENCE [LARGE SCALE GENOMIC DNA]</scope>
    <source>
        <strain evidence="4 5">JCM 16330</strain>
    </source>
</reference>
<accession>A0AAV3SAL8</accession>
<dbReference type="EMBL" id="BAAABL010000078">
    <property type="protein sequence ID" value="GAA0310123.1"/>
    <property type="molecule type" value="Genomic_DNA"/>
</dbReference>
<dbReference type="Proteomes" id="UP001500837">
    <property type="component" value="Unassembled WGS sequence"/>
</dbReference>
<gene>
    <name evidence="4" type="ORF">GCM10009066_24370</name>
</gene>
<evidence type="ECO:0000313" key="4">
    <source>
        <dbReference type="EMBL" id="GAA0310123.1"/>
    </source>
</evidence>
<sequence>MDTTRFDSRSVLACITVSLLLVAAIPVLAGPVAAADSGTNETSADSHSTTGAFVVDLQANGSATVTVELTYDLESDTEQAAFTDLKHNETLQQQARTNFAERMQQVAAAENQTDREMATKHARIAFQTANNGSLGVISLSIHWRALAAVNGESLVLTEPFASGFEPDRPFVVTAPVGDVLVEATPPADSTNQGRAVWAANASLEGFQATFAPTEMTTTGEQTESSAAGSSSGSSPGFGPSAVLITIALVAGGYLVRSRR</sequence>
<feature type="compositionally biased region" description="Low complexity" evidence="1">
    <location>
        <begin position="224"/>
        <end position="235"/>
    </location>
</feature>
<feature type="region of interest" description="Disordered" evidence="1">
    <location>
        <begin position="214"/>
        <end position="235"/>
    </location>
</feature>
<keyword evidence="5" id="KW-1185">Reference proteome</keyword>
<comment type="caution">
    <text evidence="4">The sequence shown here is derived from an EMBL/GenBank/DDBJ whole genome shotgun (WGS) entry which is preliminary data.</text>
</comment>
<keyword evidence="2" id="KW-1133">Transmembrane helix</keyword>
<evidence type="ECO:0000256" key="2">
    <source>
        <dbReference type="SAM" id="Phobius"/>
    </source>
</evidence>
<feature type="compositionally biased region" description="Polar residues" evidence="1">
    <location>
        <begin position="214"/>
        <end position="223"/>
    </location>
</feature>
<dbReference type="RefSeq" id="WP_211313684.1">
    <property type="nucleotide sequence ID" value="NZ_BAAABL010000078.1"/>
</dbReference>
<keyword evidence="2" id="KW-0812">Transmembrane</keyword>
<feature type="transmembrane region" description="Helical" evidence="2">
    <location>
        <begin position="237"/>
        <end position="255"/>
    </location>
</feature>
<name>A0AAV3SAL8_9EURY</name>
<evidence type="ECO:0000256" key="1">
    <source>
        <dbReference type="SAM" id="MobiDB-lite"/>
    </source>
</evidence>
<dbReference type="Pfam" id="PF24036">
    <property type="entry name" value="DUF7345"/>
    <property type="match status" value="1"/>
</dbReference>
<protein>
    <recommendedName>
        <fullName evidence="3">DUF7345 domain-containing protein</fullName>
    </recommendedName>
</protein>
<organism evidence="4 5">
    <name type="scientific">Halarchaeum salinum</name>
    <dbReference type="NCBI Taxonomy" id="489912"/>
    <lineage>
        <taxon>Archaea</taxon>
        <taxon>Methanobacteriati</taxon>
        <taxon>Methanobacteriota</taxon>
        <taxon>Stenosarchaea group</taxon>
        <taxon>Halobacteria</taxon>
        <taxon>Halobacteriales</taxon>
        <taxon>Halobacteriaceae</taxon>
    </lineage>
</organism>
<proteinExistence type="predicted"/>
<dbReference type="AlphaFoldDB" id="A0AAV3SAL8"/>
<dbReference type="InterPro" id="IPR055769">
    <property type="entry name" value="DUF7345"/>
</dbReference>
<evidence type="ECO:0000259" key="3">
    <source>
        <dbReference type="Pfam" id="PF24036"/>
    </source>
</evidence>
<evidence type="ECO:0000313" key="5">
    <source>
        <dbReference type="Proteomes" id="UP001500837"/>
    </source>
</evidence>
<keyword evidence="2" id="KW-0472">Membrane</keyword>